<sequence length="39" mass="4685">MPSFFTLLHNLFNYNYSINCVCDVTPNVYPLHWYCIPML</sequence>
<organism evidence="1">
    <name type="scientific">Anguilla anguilla</name>
    <name type="common">European freshwater eel</name>
    <name type="synonym">Muraena anguilla</name>
    <dbReference type="NCBI Taxonomy" id="7936"/>
    <lineage>
        <taxon>Eukaryota</taxon>
        <taxon>Metazoa</taxon>
        <taxon>Chordata</taxon>
        <taxon>Craniata</taxon>
        <taxon>Vertebrata</taxon>
        <taxon>Euteleostomi</taxon>
        <taxon>Actinopterygii</taxon>
        <taxon>Neopterygii</taxon>
        <taxon>Teleostei</taxon>
        <taxon>Anguilliformes</taxon>
        <taxon>Anguillidae</taxon>
        <taxon>Anguilla</taxon>
    </lineage>
</organism>
<dbReference type="EMBL" id="GBXM01104337">
    <property type="protein sequence ID" value="JAH04240.1"/>
    <property type="molecule type" value="Transcribed_RNA"/>
</dbReference>
<reference evidence="1" key="1">
    <citation type="submission" date="2014-11" db="EMBL/GenBank/DDBJ databases">
        <authorList>
            <person name="Amaro Gonzalez C."/>
        </authorList>
    </citation>
    <scope>NUCLEOTIDE SEQUENCE</scope>
</reference>
<proteinExistence type="predicted"/>
<reference evidence="1" key="2">
    <citation type="journal article" date="2015" name="Fish Shellfish Immunol.">
        <title>Early steps in the European eel (Anguilla anguilla)-Vibrio vulnificus interaction in the gills: Role of the RtxA13 toxin.</title>
        <authorList>
            <person name="Callol A."/>
            <person name="Pajuelo D."/>
            <person name="Ebbesson L."/>
            <person name="Teles M."/>
            <person name="MacKenzie S."/>
            <person name="Amaro C."/>
        </authorList>
    </citation>
    <scope>NUCLEOTIDE SEQUENCE</scope>
</reference>
<protein>
    <submittedName>
        <fullName evidence="1">Uncharacterized protein</fullName>
    </submittedName>
</protein>
<dbReference type="AlphaFoldDB" id="A0A0E9PJK7"/>
<accession>A0A0E9PJK7</accession>
<name>A0A0E9PJK7_ANGAN</name>
<evidence type="ECO:0000313" key="1">
    <source>
        <dbReference type="EMBL" id="JAH04240.1"/>
    </source>
</evidence>